<dbReference type="Pfam" id="PF21180">
    <property type="entry name" value="TOP6A-Spo11_Toprim"/>
    <property type="match status" value="1"/>
</dbReference>
<dbReference type="GO" id="GO:0003677">
    <property type="term" value="F:DNA binding"/>
    <property type="evidence" value="ECO:0007669"/>
    <property type="project" value="InterPro"/>
</dbReference>
<reference evidence="2 3" key="3">
    <citation type="journal article" date="2010" name="BMC Genomics">
        <title>Transcriptome sequencing and comparative analysis of cucumber flowers with different sex types.</title>
        <authorList>
            <person name="Guo S."/>
            <person name="Zheng Y."/>
            <person name="Joung J.G."/>
            <person name="Liu S."/>
            <person name="Zhang Z."/>
            <person name="Crasta O.R."/>
            <person name="Sobral B.W."/>
            <person name="Xu Y."/>
            <person name="Huang S."/>
            <person name="Fei Z."/>
        </authorList>
    </citation>
    <scope>NUCLEOTIDE SEQUENCE [LARGE SCALE GENOMIC DNA]</scope>
    <source>
        <strain evidence="3">cv. 9930</strain>
    </source>
</reference>
<dbReference type="Proteomes" id="UP000029981">
    <property type="component" value="Chromosome 7"/>
</dbReference>
<evidence type="ECO:0000313" key="3">
    <source>
        <dbReference type="Proteomes" id="UP000029981"/>
    </source>
</evidence>
<dbReference type="PANTHER" id="PTHR10848:SF3">
    <property type="entry name" value="MEIOTIC RECOMBINATION PROTEIN SPO11-1"/>
    <property type="match status" value="1"/>
</dbReference>
<dbReference type="GO" id="GO:0003918">
    <property type="term" value="F:DNA topoisomerase type II (double strand cut, ATP-hydrolyzing) activity"/>
    <property type="evidence" value="ECO:0007669"/>
    <property type="project" value="InterPro"/>
</dbReference>
<evidence type="ECO:0000313" key="2">
    <source>
        <dbReference type="EMBL" id="KGN44235.1"/>
    </source>
</evidence>
<dbReference type="Gramene" id="KGN44235">
    <property type="protein sequence ID" value="KGN44235"/>
    <property type="gene ID" value="Csa_7G232590"/>
</dbReference>
<dbReference type="Gene3D" id="3.40.1360.10">
    <property type="match status" value="1"/>
</dbReference>
<dbReference type="PANTHER" id="PTHR10848">
    <property type="entry name" value="MEIOTIC RECOMBINATION PROTEIN SPO11"/>
    <property type="match status" value="1"/>
</dbReference>
<proteinExistence type="predicted"/>
<gene>
    <name evidence="2" type="ORF">Csa_7G232590</name>
</gene>
<reference evidence="2 3" key="2">
    <citation type="journal article" date="2009" name="PLoS ONE">
        <title>An integrated genetic and cytogenetic map of the cucumber genome.</title>
        <authorList>
            <person name="Ren Y."/>
            <person name="Zhang Z."/>
            <person name="Liu J."/>
            <person name="Staub J.E."/>
            <person name="Han Y."/>
            <person name="Cheng Z."/>
            <person name="Li X."/>
            <person name="Lu J."/>
            <person name="Miao H."/>
            <person name="Kang H."/>
            <person name="Xie B."/>
            <person name="Gu X."/>
            <person name="Wang X."/>
            <person name="Du Y."/>
            <person name="Jin W."/>
            <person name="Huang S."/>
        </authorList>
    </citation>
    <scope>NUCLEOTIDE SEQUENCE [LARGE SCALE GENOMIC DNA]</scope>
    <source>
        <strain evidence="3">cv. 9930</strain>
    </source>
</reference>
<keyword evidence="3" id="KW-1185">Reference proteome</keyword>
<dbReference type="PRINTS" id="PR01550">
    <property type="entry name" value="TOP6AFAMILY"/>
</dbReference>
<reference evidence="2 3" key="1">
    <citation type="journal article" date="2009" name="Nat. Genet.">
        <title>The genome of the cucumber, Cucumis sativus L.</title>
        <authorList>
            <person name="Huang S."/>
            <person name="Li R."/>
            <person name="Zhang Z."/>
            <person name="Li L."/>
            <person name="Gu X."/>
            <person name="Fan W."/>
            <person name="Lucas W.J."/>
            <person name="Wang X."/>
            <person name="Xie B."/>
            <person name="Ni P."/>
            <person name="Ren Y."/>
            <person name="Zhu H."/>
            <person name="Li J."/>
            <person name="Lin K."/>
            <person name="Jin W."/>
            <person name="Fei Z."/>
            <person name="Li G."/>
            <person name="Staub J."/>
            <person name="Kilian A."/>
            <person name="van der Vossen E.A."/>
            <person name="Wu Y."/>
            <person name="Guo J."/>
            <person name="He J."/>
            <person name="Jia Z."/>
            <person name="Ren Y."/>
            <person name="Tian G."/>
            <person name="Lu Y."/>
            <person name="Ruan J."/>
            <person name="Qian W."/>
            <person name="Wang M."/>
            <person name="Huang Q."/>
            <person name="Li B."/>
            <person name="Xuan Z."/>
            <person name="Cao J."/>
            <person name="Asan"/>
            <person name="Wu Z."/>
            <person name="Zhang J."/>
            <person name="Cai Q."/>
            <person name="Bai Y."/>
            <person name="Zhao B."/>
            <person name="Han Y."/>
            <person name="Li Y."/>
            <person name="Li X."/>
            <person name="Wang S."/>
            <person name="Shi Q."/>
            <person name="Liu S."/>
            <person name="Cho W.K."/>
            <person name="Kim J.Y."/>
            <person name="Xu Y."/>
            <person name="Heller-Uszynska K."/>
            <person name="Miao H."/>
            <person name="Cheng Z."/>
            <person name="Zhang S."/>
            <person name="Wu J."/>
            <person name="Yang Y."/>
            <person name="Kang H."/>
            <person name="Li M."/>
            <person name="Liang H."/>
            <person name="Ren X."/>
            <person name="Shi Z."/>
            <person name="Wen M."/>
            <person name="Jian M."/>
            <person name="Yang H."/>
            <person name="Zhang G."/>
            <person name="Yang Z."/>
            <person name="Chen R."/>
            <person name="Liu S."/>
            <person name="Li J."/>
            <person name="Ma L."/>
            <person name="Liu H."/>
            <person name="Zhou Y."/>
            <person name="Zhao J."/>
            <person name="Fang X."/>
            <person name="Li G."/>
            <person name="Fang L."/>
            <person name="Li Y."/>
            <person name="Liu D."/>
            <person name="Zheng H."/>
            <person name="Zhang Y."/>
            <person name="Qin N."/>
            <person name="Li Z."/>
            <person name="Yang G."/>
            <person name="Yang S."/>
            <person name="Bolund L."/>
            <person name="Kristiansen K."/>
            <person name="Zheng H."/>
            <person name="Li S."/>
            <person name="Zhang X."/>
            <person name="Yang H."/>
            <person name="Wang J."/>
            <person name="Sun R."/>
            <person name="Zhang B."/>
            <person name="Jiang S."/>
            <person name="Wang J."/>
            <person name="Du Y."/>
            <person name="Li S."/>
        </authorList>
    </citation>
    <scope>NUCLEOTIDE SEQUENCE [LARGE SCALE GENOMIC DNA]</scope>
    <source>
        <strain evidence="3">cv. 9930</strain>
    </source>
</reference>
<evidence type="ECO:0000259" key="1">
    <source>
        <dbReference type="Pfam" id="PF21180"/>
    </source>
</evidence>
<name>A0A0A0K3F7_CUCSA</name>
<sequence>MFANRSVVSVFERAVFQRLANDRFCSRNQCIVITESMTQGRGYPDVSTRRFLRLLVDVLALLAFCLVDCDPYGFDILTTYLFGSMVTLLKLNNYLLIFPSMFSTHFLFKCYFL</sequence>
<dbReference type="InterPro" id="IPR036078">
    <property type="entry name" value="Spo11/TopoVI_A_sf"/>
</dbReference>
<protein>
    <recommendedName>
        <fullName evidence="1">Topoisomerase 6 subunit A/Spo11 TOPRIM domain-containing protein</fullName>
    </recommendedName>
</protein>
<dbReference type="GO" id="GO:0005694">
    <property type="term" value="C:chromosome"/>
    <property type="evidence" value="ECO:0007669"/>
    <property type="project" value="InterPro"/>
</dbReference>
<accession>A0A0A0K3F7</accession>
<reference evidence="2 3" key="4">
    <citation type="journal article" date="2011" name="BMC Genomics">
        <title>RNA-Seq improves annotation of protein-coding genes in the cucumber genome.</title>
        <authorList>
            <person name="Li Z."/>
            <person name="Zhang Z."/>
            <person name="Yan P."/>
            <person name="Huang S."/>
            <person name="Fei Z."/>
            <person name="Lin K."/>
        </authorList>
    </citation>
    <scope>NUCLEOTIDE SEQUENCE [LARGE SCALE GENOMIC DNA]</scope>
    <source>
        <strain evidence="3">cv. 9930</strain>
    </source>
</reference>
<dbReference type="AlphaFoldDB" id="A0A0A0K3F7"/>
<dbReference type="SUPFAM" id="SSF56726">
    <property type="entry name" value="DNA topoisomerase IV, alpha subunit"/>
    <property type="match status" value="1"/>
</dbReference>
<dbReference type="STRING" id="3659.A0A0A0K3F7"/>
<dbReference type="InterPro" id="IPR034136">
    <property type="entry name" value="TOPRIM_Topo6A/Spo11"/>
</dbReference>
<dbReference type="EMBL" id="CM002928">
    <property type="protein sequence ID" value="KGN44235.1"/>
    <property type="molecule type" value="Genomic_DNA"/>
</dbReference>
<dbReference type="InterPro" id="IPR002815">
    <property type="entry name" value="Spo11/TopoVI_A"/>
</dbReference>
<organism evidence="2 3">
    <name type="scientific">Cucumis sativus</name>
    <name type="common">Cucumber</name>
    <dbReference type="NCBI Taxonomy" id="3659"/>
    <lineage>
        <taxon>Eukaryota</taxon>
        <taxon>Viridiplantae</taxon>
        <taxon>Streptophyta</taxon>
        <taxon>Embryophyta</taxon>
        <taxon>Tracheophyta</taxon>
        <taxon>Spermatophyta</taxon>
        <taxon>Magnoliopsida</taxon>
        <taxon>eudicotyledons</taxon>
        <taxon>Gunneridae</taxon>
        <taxon>Pentapetalae</taxon>
        <taxon>rosids</taxon>
        <taxon>fabids</taxon>
        <taxon>Cucurbitales</taxon>
        <taxon>Cucurbitaceae</taxon>
        <taxon>Benincaseae</taxon>
        <taxon>Cucumis</taxon>
    </lineage>
</organism>
<feature type="domain" description="Topoisomerase 6 subunit A/Spo11 TOPRIM" evidence="1">
    <location>
        <begin position="10"/>
        <end position="89"/>
    </location>
</feature>